<sequence length="317" mass="35998">MKYMDWNFFLAQTPSHYPLNKLKKHSPARHEGPEDTATARPRVRSYSRSLIDQLRLSLGPKGLRRLSRLSRDPDIAIHSPSVLSFKAIRYPLDPPKRPDRDRDAPVPELRHLRKPHPGVPQRRATEPVYAGSSRRSANVAARARRSAKTPVFSIGDLERAHSMRDSLLVRREEEKQDRPRGSDGPPPSRPRPRSHPSLRRQKSHRSLRALVVRREQRMSDPNLGLQICLELLTEELSKGTEGLHGQGLGTDATKLKILLMIEAYERLQDQLVRCGRDVAGGEDMRGSGSMRAMFDVWIEALERLYDGLDDVSSQELG</sequence>
<gene>
    <name evidence="2" type="ORF">NKR19_g3827</name>
</gene>
<comment type="caution">
    <text evidence="2">The sequence shown here is derived from an EMBL/GenBank/DDBJ whole genome shotgun (WGS) entry which is preliminary data.</text>
</comment>
<feature type="region of interest" description="Disordered" evidence="1">
    <location>
        <begin position="90"/>
        <end position="148"/>
    </location>
</feature>
<feature type="region of interest" description="Disordered" evidence="1">
    <location>
        <begin position="22"/>
        <end position="42"/>
    </location>
</feature>
<feature type="compositionally biased region" description="Basic residues" evidence="1">
    <location>
        <begin position="190"/>
        <end position="207"/>
    </location>
</feature>
<feature type="region of interest" description="Disordered" evidence="1">
    <location>
        <begin position="163"/>
        <end position="207"/>
    </location>
</feature>
<feature type="compositionally biased region" description="Basic and acidic residues" evidence="1">
    <location>
        <begin position="94"/>
        <end position="110"/>
    </location>
</feature>
<accession>A0AA38S6L0</accession>
<dbReference type="AlphaFoldDB" id="A0AA38S6L0"/>
<proteinExistence type="predicted"/>
<feature type="compositionally biased region" description="Basic and acidic residues" evidence="1">
    <location>
        <begin position="163"/>
        <end position="181"/>
    </location>
</feature>
<dbReference type="Proteomes" id="UP001174691">
    <property type="component" value="Unassembled WGS sequence"/>
</dbReference>
<evidence type="ECO:0000313" key="2">
    <source>
        <dbReference type="EMBL" id="KAJ9157175.1"/>
    </source>
</evidence>
<name>A0AA38S6L0_9PEZI</name>
<evidence type="ECO:0008006" key="4">
    <source>
        <dbReference type="Google" id="ProtNLM"/>
    </source>
</evidence>
<dbReference type="EMBL" id="JANBVN010000044">
    <property type="protein sequence ID" value="KAJ9157175.1"/>
    <property type="molecule type" value="Genomic_DNA"/>
</dbReference>
<organism evidence="2 3">
    <name type="scientific">Coniochaeta hoffmannii</name>
    <dbReference type="NCBI Taxonomy" id="91930"/>
    <lineage>
        <taxon>Eukaryota</taxon>
        <taxon>Fungi</taxon>
        <taxon>Dikarya</taxon>
        <taxon>Ascomycota</taxon>
        <taxon>Pezizomycotina</taxon>
        <taxon>Sordariomycetes</taxon>
        <taxon>Sordariomycetidae</taxon>
        <taxon>Coniochaetales</taxon>
        <taxon>Coniochaetaceae</taxon>
        <taxon>Coniochaeta</taxon>
    </lineage>
</organism>
<keyword evidence="3" id="KW-1185">Reference proteome</keyword>
<evidence type="ECO:0000256" key="1">
    <source>
        <dbReference type="SAM" id="MobiDB-lite"/>
    </source>
</evidence>
<evidence type="ECO:0000313" key="3">
    <source>
        <dbReference type="Proteomes" id="UP001174691"/>
    </source>
</evidence>
<protein>
    <recommendedName>
        <fullName evidence="4">Mating-type switching protein swi10</fullName>
    </recommendedName>
</protein>
<reference evidence="2" key="1">
    <citation type="submission" date="2022-07" db="EMBL/GenBank/DDBJ databases">
        <title>Fungi with potential for degradation of polypropylene.</title>
        <authorList>
            <person name="Gostincar C."/>
        </authorList>
    </citation>
    <scope>NUCLEOTIDE SEQUENCE</scope>
    <source>
        <strain evidence="2">EXF-13287</strain>
    </source>
</reference>
<feature type="compositionally biased region" description="Low complexity" evidence="1">
    <location>
        <begin position="132"/>
        <end position="141"/>
    </location>
</feature>